<gene>
    <name evidence="5" type="ORF">H8790_04375</name>
</gene>
<dbReference type="InterPro" id="IPR032466">
    <property type="entry name" value="Metal_Hydrolase"/>
</dbReference>
<dbReference type="Gene3D" id="3.20.20.140">
    <property type="entry name" value="Metal-dependent hydrolases"/>
    <property type="match status" value="1"/>
</dbReference>
<evidence type="ECO:0000256" key="1">
    <source>
        <dbReference type="ARBA" id="ARBA00022723"/>
    </source>
</evidence>
<keyword evidence="1" id="KW-0479">Metal-binding</keyword>
<evidence type="ECO:0000259" key="4">
    <source>
        <dbReference type="Pfam" id="PF01979"/>
    </source>
</evidence>
<dbReference type="CDD" id="cd01298">
    <property type="entry name" value="ATZ_TRZ_like"/>
    <property type="match status" value="1"/>
</dbReference>
<dbReference type="NCBIfam" id="NF006055">
    <property type="entry name" value="PRK08203.1"/>
    <property type="match status" value="1"/>
</dbReference>
<dbReference type="InterPro" id="IPR011059">
    <property type="entry name" value="Metal-dep_hydrolase_composite"/>
</dbReference>
<reference evidence="5 6" key="1">
    <citation type="submission" date="2020-08" db="EMBL/GenBank/DDBJ databases">
        <authorList>
            <person name="Liu C."/>
            <person name="Sun Q."/>
        </authorList>
    </citation>
    <scope>NUCLEOTIDE SEQUENCE [LARGE SCALE GENOMIC DNA]</scope>
    <source>
        <strain evidence="5 6">NSJ-62</strain>
    </source>
</reference>
<sequence length="452" mass="49455">MSSLLIRNLHTIVTCDDSDSVLSNTDLYCEDGVIRRLGPGLACDADRVLDGSQMVCYPGLVNTHHHLYQVFSRNLPQVQNMELFDWLTTLYEIWKGLDEEVVRLSSLSGMGELLKHGCTTCFDHHYVFPHGAGDLLGAQFAAAEELGIRMYASRGSMDLSKKDGGLPPDSVVQTVDEIMADSARLIERYHDASFGSMRCIALAPCSPFSVSGELLRQSAILARQYGVRLHTHLAETKDEERFTLEKFGMRPLAYMASLGWTGSDVWYAHGIHFNDEELRLLAETGTGVAHCPISNMKLSSGVARVSEMLRLGVKVGLAVDGSASNDGSSLMEELRVCYLLHRLTSSADAPSGYDVLKLATRGSASLLGRSDIGSLEVGKCADLFLVDRRRMELVGGLYDPKSVLATVGLRGPVDYTVVNGNLVVEQGRLSRVDEGLLSRQASQACDRYLAKQ</sequence>
<organism evidence="5 6">
    <name type="scientific">Oscillibacter hominis</name>
    <dbReference type="NCBI Taxonomy" id="2763056"/>
    <lineage>
        <taxon>Bacteria</taxon>
        <taxon>Bacillati</taxon>
        <taxon>Bacillota</taxon>
        <taxon>Clostridia</taxon>
        <taxon>Eubacteriales</taxon>
        <taxon>Oscillospiraceae</taxon>
        <taxon>Oscillibacter</taxon>
    </lineage>
</organism>
<keyword evidence="3" id="KW-0862">Zinc</keyword>
<dbReference type="InterPro" id="IPR050287">
    <property type="entry name" value="MTA/SAH_deaminase"/>
</dbReference>
<dbReference type="SUPFAM" id="SSF51556">
    <property type="entry name" value="Metallo-dependent hydrolases"/>
    <property type="match status" value="1"/>
</dbReference>
<accession>A0A7G9B6S9</accession>
<dbReference type="EC" id="3.5.4.32" evidence="5"/>
<dbReference type="EMBL" id="CP060490">
    <property type="protein sequence ID" value="QNL45260.1"/>
    <property type="molecule type" value="Genomic_DNA"/>
</dbReference>
<dbReference type="Proteomes" id="UP000515960">
    <property type="component" value="Chromosome"/>
</dbReference>
<feature type="domain" description="Amidohydrolase-related" evidence="4">
    <location>
        <begin position="57"/>
        <end position="423"/>
    </location>
</feature>
<dbReference type="GO" id="GO:0046872">
    <property type="term" value="F:metal ion binding"/>
    <property type="evidence" value="ECO:0007669"/>
    <property type="project" value="UniProtKB-KW"/>
</dbReference>
<dbReference type="FunFam" id="3.20.20.140:FF:000014">
    <property type="entry name" value="5-methylthioadenosine/S-adenosylhomocysteine deaminase"/>
    <property type="match status" value="1"/>
</dbReference>
<dbReference type="GO" id="GO:0102127">
    <property type="term" value="F:8-oxoguanine deaminase activity"/>
    <property type="evidence" value="ECO:0007669"/>
    <property type="project" value="UniProtKB-EC"/>
</dbReference>
<dbReference type="RefSeq" id="WP_187333713.1">
    <property type="nucleotide sequence ID" value="NZ_CP060490.1"/>
</dbReference>
<dbReference type="PANTHER" id="PTHR43794">
    <property type="entry name" value="AMINOHYDROLASE SSNA-RELATED"/>
    <property type="match status" value="1"/>
</dbReference>
<dbReference type="PANTHER" id="PTHR43794:SF11">
    <property type="entry name" value="AMIDOHYDROLASE-RELATED DOMAIN-CONTAINING PROTEIN"/>
    <property type="match status" value="1"/>
</dbReference>
<dbReference type="InterPro" id="IPR006680">
    <property type="entry name" value="Amidohydro-rel"/>
</dbReference>
<keyword evidence="2 5" id="KW-0378">Hydrolase</keyword>
<name>A0A7G9B6S9_9FIRM</name>
<dbReference type="GO" id="GO:0019239">
    <property type="term" value="F:deaminase activity"/>
    <property type="evidence" value="ECO:0007669"/>
    <property type="project" value="UniProtKB-ARBA"/>
</dbReference>
<keyword evidence="6" id="KW-1185">Reference proteome</keyword>
<protein>
    <submittedName>
        <fullName evidence="5">8-oxoguanine deaminase</fullName>
        <ecNumber evidence="5">3.5.4.32</ecNumber>
    </submittedName>
</protein>
<evidence type="ECO:0000256" key="3">
    <source>
        <dbReference type="ARBA" id="ARBA00022833"/>
    </source>
</evidence>
<dbReference type="Pfam" id="PF01979">
    <property type="entry name" value="Amidohydro_1"/>
    <property type="match status" value="1"/>
</dbReference>
<dbReference type="KEGG" id="ohi:H8790_04375"/>
<dbReference type="AlphaFoldDB" id="A0A7G9B6S9"/>
<proteinExistence type="predicted"/>
<dbReference type="SUPFAM" id="SSF51338">
    <property type="entry name" value="Composite domain of metallo-dependent hydrolases"/>
    <property type="match status" value="2"/>
</dbReference>
<evidence type="ECO:0000313" key="5">
    <source>
        <dbReference type="EMBL" id="QNL45260.1"/>
    </source>
</evidence>
<dbReference type="Gene3D" id="2.30.40.10">
    <property type="entry name" value="Urease, subunit C, domain 1"/>
    <property type="match status" value="1"/>
</dbReference>
<evidence type="ECO:0000256" key="2">
    <source>
        <dbReference type="ARBA" id="ARBA00022801"/>
    </source>
</evidence>
<evidence type="ECO:0000313" key="6">
    <source>
        <dbReference type="Proteomes" id="UP000515960"/>
    </source>
</evidence>